<dbReference type="EMBL" id="KE720872">
    <property type="protein sequence ID" value="ERF74710.1"/>
    <property type="molecule type" value="Genomic_DNA"/>
</dbReference>
<proteinExistence type="predicted"/>
<accession>U1HVJ3</accession>
<evidence type="ECO:0000256" key="1">
    <source>
        <dbReference type="SAM" id="MobiDB-lite"/>
    </source>
</evidence>
<reference evidence="3" key="1">
    <citation type="journal article" date="2014" name="BMC Genomics">
        <title>Genome characteristics reveal the impact of lichenization on lichen-forming fungus Endocarpon pusillum Hedwig (Verrucariales, Ascomycota).</title>
        <authorList>
            <person name="Wang Y.-Y."/>
            <person name="Liu B."/>
            <person name="Zhang X.-Y."/>
            <person name="Zhou Q.-M."/>
            <person name="Zhang T."/>
            <person name="Li H."/>
            <person name="Yu Y.-F."/>
            <person name="Zhang X.-L."/>
            <person name="Hao X.-Y."/>
            <person name="Wang M."/>
            <person name="Wang L."/>
            <person name="Wei J.-C."/>
        </authorList>
    </citation>
    <scope>NUCLEOTIDE SEQUENCE [LARGE SCALE GENOMIC DNA]</scope>
    <source>
        <strain evidence="3">Z07020 / HMAS-L-300199</strain>
    </source>
</reference>
<evidence type="ECO:0000313" key="2">
    <source>
        <dbReference type="EMBL" id="ERF74710.1"/>
    </source>
</evidence>
<dbReference type="GeneID" id="19235901"/>
<protein>
    <submittedName>
        <fullName evidence="2">Uncharacterized protein</fullName>
    </submittedName>
</protein>
<feature type="region of interest" description="Disordered" evidence="1">
    <location>
        <begin position="1"/>
        <end position="36"/>
    </location>
</feature>
<sequence length="72" mass="8074">MPEKERQETSINVADSQKPAWMEQAQAAAAAEKRWQPWKKNVEGDKVNSGFEGEDKIKTRCDDDVQHSTAAA</sequence>
<gene>
    <name evidence="2" type="ORF">EPUS_00840</name>
</gene>
<evidence type="ECO:0000313" key="3">
    <source>
        <dbReference type="Proteomes" id="UP000019373"/>
    </source>
</evidence>
<organism evidence="2 3">
    <name type="scientific">Endocarpon pusillum (strain Z07020 / HMAS-L-300199)</name>
    <name type="common">Lichen-forming fungus</name>
    <dbReference type="NCBI Taxonomy" id="1263415"/>
    <lineage>
        <taxon>Eukaryota</taxon>
        <taxon>Fungi</taxon>
        <taxon>Dikarya</taxon>
        <taxon>Ascomycota</taxon>
        <taxon>Pezizomycotina</taxon>
        <taxon>Eurotiomycetes</taxon>
        <taxon>Chaetothyriomycetidae</taxon>
        <taxon>Verrucariales</taxon>
        <taxon>Verrucariaceae</taxon>
        <taxon>Endocarpon</taxon>
    </lineage>
</organism>
<dbReference type="HOGENOM" id="CLU_2722216_0_0_1"/>
<name>U1HVJ3_ENDPU</name>
<keyword evidence="3" id="KW-1185">Reference proteome</keyword>
<dbReference type="AlphaFoldDB" id="U1HVJ3"/>
<dbReference type="RefSeq" id="XP_007799811.1">
    <property type="nucleotide sequence ID" value="XM_007801620.1"/>
</dbReference>
<dbReference type="Proteomes" id="UP000019373">
    <property type="component" value="Unassembled WGS sequence"/>
</dbReference>